<proteinExistence type="predicted"/>
<name>A0A2X0IL62_9ACTN</name>
<accession>A0A2X0IL62</accession>
<dbReference type="Proteomes" id="UP000248889">
    <property type="component" value="Unassembled WGS sequence"/>
</dbReference>
<feature type="transmembrane region" description="Helical" evidence="1">
    <location>
        <begin position="157"/>
        <end position="176"/>
    </location>
</feature>
<gene>
    <name evidence="2" type="ORF">DN069_10140</name>
</gene>
<evidence type="ECO:0000313" key="3">
    <source>
        <dbReference type="Proteomes" id="UP000248889"/>
    </source>
</evidence>
<keyword evidence="1" id="KW-1133">Transmembrane helix</keyword>
<sequence>MFVAILTPLLLAGFGVLASNPDYGAALVGGVAVMIAGLYGLLAVASRGWLVLPGVLLVIALLSVPAAVFPSEIMLHRGVRTDVVVTAAHSSKGKNGTLSWTCDIRRVDGKPLPHATLGDSDCWGTSQVGTTETVLVDPDGWAPPVSTDVDYSGLDTGGYLVGVAAVLWALLVLSAARGTLRRLSAES</sequence>
<dbReference type="AlphaFoldDB" id="A0A2X0IL62"/>
<evidence type="ECO:0000256" key="1">
    <source>
        <dbReference type="SAM" id="Phobius"/>
    </source>
</evidence>
<evidence type="ECO:0000313" key="2">
    <source>
        <dbReference type="EMBL" id="RAG85852.1"/>
    </source>
</evidence>
<feature type="transmembrane region" description="Helical" evidence="1">
    <location>
        <begin position="50"/>
        <end position="69"/>
    </location>
</feature>
<feature type="transmembrane region" description="Helical" evidence="1">
    <location>
        <begin position="28"/>
        <end position="45"/>
    </location>
</feature>
<reference evidence="2 3" key="1">
    <citation type="submission" date="2018-06" db="EMBL/GenBank/DDBJ databases">
        <title>Streptacidiphilus pinicola sp. nov., isolated from pine grove soil.</title>
        <authorList>
            <person name="Roh S.G."/>
            <person name="Park S."/>
            <person name="Kim M.-K."/>
            <person name="Yun B.-R."/>
            <person name="Park J."/>
            <person name="Kim M.J."/>
            <person name="Kim Y.S."/>
            <person name="Kim S.B."/>
        </authorList>
    </citation>
    <scope>NUCLEOTIDE SEQUENCE [LARGE SCALE GENOMIC DNA]</scope>
    <source>
        <strain evidence="2 3">MMS16-CNU450</strain>
    </source>
</reference>
<keyword evidence="1" id="KW-0472">Membrane</keyword>
<evidence type="ECO:0008006" key="4">
    <source>
        <dbReference type="Google" id="ProtNLM"/>
    </source>
</evidence>
<keyword evidence="3" id="KW-1185">Reference proteome</keyword>
<organism evidence="2 3">
    <name type="scientific">Streptacidiphilus pinicola</name>
    <dbReference type="NCBI Taxonomy" id="2219663"/>
    <lineage>
        <taxon>Bacteria</taxon>
        <taxon>Bacillati</taxon>
        <taxon>Actinomycetota</taxon>
        <taxon>Actinomycetes</taxon>
        <taxon>Kitasatosporales</taxon>
        <taxon>Streptomycetaceae</taxon>
        <taxon>Streptacidiphilus</taxon>
    </lineage>
</organism>
<comment type="caution">
    <text evidence="2">The sequence shown here is derived from an EMBL/GenBank/DDBJ whole genome shotgun (WGS) entry which is preliminary data.</text>
</comment>
<protein>
    <recommendedName>
        <fullName evidence="4">DUF3592 domain-containing protein</fullName>
    </recommendedName>
</protein>
<dbReference type="EMBL" id="QKYN01000037">
    <property type="protein sequence ID" value="RAG85852.1"/>
    <property type="molecule type" value="Genomic_DNA"/>
</dbReference>
<keyword evidence="1" id="KW-0812">Transmembrane</keyword>